<dbReference type="EC" id="2.1.1.201" evidence="2"/>
<feature type="domain" description="Methyltransferase" evidence="1">
    <location>
        <begin position="43"/>
        <end position="134"/>
    </location>
</feature>
<dbReference type="RefSeq" id="WP_071344205.1">
    <property type="nucleotide sequence ID" value="NZ_CP017839.1"/>
</dbReference>
<dbReference type="PANTHER" id="PTHR42912">
    <property type="entry name" value="METHYLTRANSFERASE"/>
    <property type="match status" value="1"/>
</dbReference>
<reference evidence="2 3" key="1">
    <citation type="submission" date="2016-10" db="EMBL/GenBank/DDBJ databases">
        <title>Genome sequence of Nocardia seriolae strain EM150506, isolated from Anguila japonica.</title>
        <authorList>
            <person name="Han H.-J."/>
        </authorList>
    </citation>
    <scope>NUCLEOTIDE SEQUENCE [LARGE SCALE GENOMIC DNA]</scope>
    <source>
        <strain evidence="2 3">EM150506</strain>
    </source>
</reference>
<dbReference type="EMBL" id="CP017839">
    <property type="protein sequence ID" value="APA98929.1"/>
    <property type="molecule type" value="Genomic_DNA"/>
</dbReference>
<evidence type="ECO:0000259" key="1">
    <source>
        <dbReference type="Pfam" id="PF13649"/>
    </source>
</evidence>
<dbReference type="GO" id="GO:0008425">
    <property type="term" value="F:2-methoxy-6-polyprenyl-1,4-benzoquinol methyltransferase activity"/>
    <property type="evidence" value="ECO:0007669"/>
    <property type="project" value="UniProtKB-EC"/>
</dbReference>
<dbReference type="InterPro" id="IPR050508">
    <property type="entry name" value="Methyltransf_Superfamily"/>
</dbReference>
<dbReference type="InterPro" id="IPR029063">
    <property type="entry name" value="SAM-dependent_MTases_sf"/>
</dbReference>
<dbReference type="KEGG" id="nsr:NS506_04883"/>
<protein>
    <submittedName>
        <fullName evidence="2">Demethylmenaquinone methyltransferase</fullName>
        <ecNumber evidence="2">2.1.1.163</ecNumber>
        <ecNumber evidence="2">2.1.1.201</ecNumber>
    </submittedName>
</protein>
<evidence type="ECO:0000313" key="3">
    <source>
        <dbReference type="Proteomes" id="UP000180166"/>
    </source>
</evidence>
<sequence>MGLSAAEVFDGLGKDYEQAFAGLAAQREEVEWLLTELPDAANVLDVGCGTGRPTAEMLVAAGHDVTGCDVSPRMIEIARAQVPGARFEVADLRTLTYPPGTWDAVVAFFPLLQLTRAEIVAALEKFARWLKPDGIFLFATVPADIEGLDIEFMGKAVTVRSYPAEEFPRLLGGAGLAVVRERVVEFLPDHPSAIPEHDLFLAARRSRG</sequence>
<dbReference type="Proteomes" id="UP000180166">
    <property type="component" value="Chromosome"/>
</dbReference>
<dbReference type="CDD" id="cd02440">
    <property type="entry name" value="AdoMet_MTases"/>
    <property type="match status" value="1"/>
</dbReference>
<dbReference type="Pfam" id="PF13649">
    <property type="entry name" value="Methyltransf_25"/>
    <property type="match status" value="1"/>
</dbReference>
<name>A0ABC8AY31_9NOCA</name>
<dbReference type="SUPFAM" id="SSF53335">
    <property type="entry name" value="S-adenosyl-L-methionine-dependent methyltransferases"/>
    <property type="match status" value="1"/>
</dbReference>
<dbReference type="PANTHER" id="PTHR42912:SF83">
    <property type="entry name" value="METHYLTRANSFERASE TYPE 11 DOMAIN-CONTAINING PROTEIN"/>
    <property type="match status" value="1"/>
</dbReference>
<proteinExistence type="predicted"/>
<dbReference type="Gene3D" id="3.40.50.150">
    <property type="entry name" value="Vaccinia Virus protein VP39"/>
    <property type="match status" value="1"/>
</dbReference>
<keyword evidence="2" id="KW-0489">Methyltransferase</keyword>
<organism evidence="2 3">
    <name type="scientific">Nocardia seriolae</name>
    <dbReference type="NCBI Taxonomy" id="37332"/>
    <lineage>
        <taxon>Bacteria</taxon>
        <taxon>Bacillati</taxon>
        <taxon>Actinomycetota</taxon>
        <taxon>Actinomycetes</taxon>
        <taxon>Mycobacteriales</taxon>
        <taxon>Nocardiaceae</taxon>
        <taxon>Nocardia</taxon>
    </lineage>
</organism>
<dbReference type="EC" id="2.1.1.163" evidence="2"/>
<keyword evidence="2" id="KW-0808">Transferase</keyword>
<gene>
    <name evidence="2" type="ORF">NS506_04883</name>
</gene>
<dbReference type="GO" id="GO:0032259">
    <property type="term" value="P:methylation"/>
    <property type="evidence" value="ECO:0007669"/>
    <property type="project" value="UniProtKB-KW"/>
</dbReference>
<accession>A0ABC8AY31</accession>
<dbReference type="GO" id="GO:0043770">
    <property type="term" value="F:demethylmenaquinone methyltransferase activity"/>
    <property type="evidence" value="ECO:0007669"/>
    <property type="project" value="UniProtKB-EC"/>
</dbReference>
<dbReference type="AlphaFoldDB" id="A0ABC8AY31"/>
<dbReference type="InterPro" id="IPR041698">
    <property type="entry name" value="Methyltransf_25"/>
</dbReference>
<evidence type="ECO:0000313" key="2">
    <source>
        <dbReference type="EMBL" id="APA98929.1"/>
    </source>
</evidence>